<dbReference type="Proteomes" id="UP000540423">
    <property type="component" value="Unassembled WGS sequence"/>
</dbReference>
<evidence type="ECO:0000256" key="1">
    <source>
        <dbReference type="SAM" id="MobiDB-lite"/>
    </source>
</evidence>
<name>A0A7X0LTD8_9ACTN</name>
<proteinExistence type="predicted"/>
<evidence type="ECO:0000313" key="2">
    <source>
        <dbReference type="EMBL" id="MBB6440250.1"/>
    </source>
</evidence>
<feature type="non-terminal residue" evidence="2">
    <location>
        <position position="26"/>
    </location>
</feature>
<reference evidence="2 3" key="1">
    <citation type="submission" date="2020-08" db="EMBL/GenBank/DDBJ databases">
        <title>Genomic Encyclopedia of Type Strains, Phase IV (KMG-IV): sequencing the most valuable type-strain genomes for metagenomic binning, comparative biology and taxonomic classification.</title>
        <authorList>
            <person name="Goeker M."/>
        </authorList>
    </citation>
    <scope>NUCLEOTIDE SEQUENCE [LARGE SCALE GENOMIC DNA]</scope>
    <source>
        <strain evidence="2 3">DSM 40141</strain>
    </source>
</reference>
<feature type="region of interest" description="Disordered" evidence="1">
    <location>
        <begin position="1"/>
        <end position="26"/>
    </location>
</feature>
<gene>
    <name evidence="2" type="ORF">HNQ79_006765</name>
</gene>
<accession>A0A7X0LTD8</accession>
<evidence type="ECO:0000313" key="3">
    <source>
        <dbReference type="Proteomes" id="UP000540423"/>
    </source>
</evidence>
<protein>
    <submittedName>
        <fullName evidence="2">Uncharacterized protein</fullName>
    </submittedName>
</protein>
<sequence>MTGPSATPRGEHAGRPGTRWETQLVA</sequence>
<dbReference type="EMBL" id="JACHEM010000056">
    <property type="protein sequence ID" value="MBB6440250.1"/>
    <property type="molecule type" value="Genomic_DNA"/>
</dbReference>
<keyword evidence="3" id="KW-1185">Reference proteome</keyword>
<comment type="caution">
    <text evidence="2">The sequence shown here is derived from an EMBL/GenBank/DDBJ whole genome shotgun (WGS) entry which is preliminary data.</text>
</comment>
<dbReference type="AlphaFoldDB" id="A0A7X0LTD8"/>
<organism evidence="2 3">
    <name type="scientific">Streptomyces candidus</name>
    <dbReference type="NCBI Taxonomy" id="67283"/>
    <lineage>
        <taxon>Bacteria</taxon>
        <taxon>Bacillati</taxon>
        <taxon>Actinomycetota</taxon>
        <taxon>Actinomycetes</taxon>
        <taxon>Kitasatosporales</taxon>
        <taxon>Streptomycetaceae</taxon>
        <taxon>Streptomyces</taxon>
    </lineage>
</organism>